<comment type="caution">
    <text evidence="1">The sequence shown here is derived from an EMBL/GenBank/DDBJ whole genome shotgun (WGS) entry which is preliminary data.</text>
</comment>
<protein>
    <submittedName>
        <fullName evidence="1">Uncharacterized protein</fullName>
    </submittedName>
</protein>
<dbReference type="AlphaFoldDB" id="A0A2J0YUQ1"/>
<name>A0A2J0YUQ1_RHIML</name>
<dbReference type="EMBL" id="NJGD01000025">
    <property type="protein sequence ID" value="PJR10258.1"/>
    <property type="molecule type" value="Genomic_DNA"/>
</dbReference>
<evidence type="ECO:0000313" key="1">
    <source>
        <dbReference type="EMBL" id="PJR10258.1"/>
    </source>
</evidence>
<gene>
    <name evidence="1" type="ORF">CEJ86_29990</name>
</gene>
<dbReference type="Proteomes" id="UP000231987">
    <property type="component" value="Unassembled WGS sequence"/>
</dbReference>
<sequence>MPRSRRRSLFLERLIALRGKHRTRAAAWLLHRRGLLIPLIPDALDGEERNVPEHLLELHHMEADECLEASMLDVRTVSQRAP</sequence>
<proteinExistence type="predicted"/>
<organism evidence="1 2">
    <name type="scientific">Rhizobium meliloti</name>
    <name type="common">Ensifer meliloti</name>
    <name type="synonym">Sinorhizobium meliloti</name>
    <dbReference type="NCBI Taxonomy" id="382"/>
    <lineage>
        <taxon>Bacteria</taxon>
        <taxon>Pseudomonadati</taxon>
        <taxon>Pseudomonadota</taxon>
        <taxon>Alphaproteobacteria</taxon>
        <taxon>Hyphomicrobiales</taxon>
        <taxon>Rhizobiaceae</taxon>
        <taxon>Sinorhizobium/Ensifer group</taxon>
        <taxon>Sinorhizobium</taxon>
    </lineage>
</organism>
<reference evidence="1 2" key="1">
    <citation type="submission" date="2017-06" db="EMBL/GenBank/DDBJ databases">
        <title>Ensifer strains isolated from leguminous trees and herbs display diverse denitrification phenotypes with some acting as strong N2O sinks.</title>
        <authorList>
            <person name="Woliy K."/>
            <person name="Mania D."/>
            <person name="Bakken L.R."/>
            <person name="Frostegard A."/>
        </authorList>
    </citation>
    <scope>NUCLEOTIDE SEQUENCE [LARGE SCALE GENOMIC DNA]</scope>
    <source>
        <strain evidence="1 2">AC50a</strain>
    </source>
</reference>
<evidence type="ECO:0000313" key="2">
    <source>
        <dbReference type="Proteomes" id="UP000231987"/>
    </source>
</evidence>
<accession>A0A2J0YUQ1</accession>